<dbReference type="EMBL" id="KZ613957">
    <property type="protein sequence ID" value="PMD32892.1"/>
    <property type="molecule type" value="Genomic_DNA"/>
</dbReference>
<organism evidence="2 3">
    <name type="scientific">Hyaloscypha variabilis (strain UAMH 11265 / GT02V1 / F)</name>
    <name type="common">Meliniomyces variabilis</name>
    <dbReference type="NCBI Taxonomy" id="1149755"/>
    <lineage>
        <taxon>Eukaryota</taxon>
        <taxon>Fungi</taxon>
        <taxon>Dikarya</taxon>
        <taxon>Ascomycota</taxon>
        <taxon>Pezizomycotina</taxon>
        <taxon>Leotiomycetes</taxon>
        <taxon>Helotiales</taxon>
        <taxon>Hyaloscyphaceae</taxon>
        <taxon>Hyaloscypha</taxon>
        <taxon>Hyaloscypha variabilis</taxon>
    </lineage>
</organism>
<evidence type="ECO:0000313" key="3">
    <source>
        <dbReference type="Proteomes" id="UP000235786"/>
    </source>
</evidence>
<keyword evidence="1" id="KW-0812">Transmembrane</keyword>
<evidence type="ECO:0000313" key="2">
    <source>
        <dbReference type="EMBL" id="PMD32892.1"/>
    </source>
</evidence>
<sequence length="202" mass="23548">MITESLKHSESGCASCNSAWTFSKSFNARQLTRVAGFEIIWTSNLLDHLLVQDDDDKVKIHIFHHVKVLENHLSLAGAIISSDFLLETIDTLALLVPRTDRRVRKWYRHLQRSYVLDPSVLSLEYLKPEDRTIDHFVIWGGRLRKLKRAFDDHEPHGPLQWWRDDRKPVQWWTFWTAALVLALTVVFGFTQSLTAILQLMKS</sequence>
<gene>
    <name evidence="2" type="ORF">L207DRAFT_548115</name>
</gene>
<dbReference type="AlphaFoldDB" id="A0A2J6R301"/>
<accession>A0A2J6R301</accession>
<evidence type="ECO:0000256" key="1">
    <source>
        <dbReference type="SAM" id="Phobius"/>
    </source>
</evidence>
<name>A0A2J6R301_HYAVF</name>
<keyword evidence="3" id="KW-1185">Reference proteome</keyword>
<reference evidence="2 3" key="1">
    <citation type="submission" date="2016-04" db="EMBL/GenBank/DDBJ databases">
        <title>A degradative enzymes factory behind the ericoid mycorrhizal symbiosis.</title>
        <authorList>
            <consortium name="DOE Joint Genome Institute"/>
            <person name="Martino E."/>
            <person name="Morin E."/>
            <person name="Grelet G."/>
            <person name="Kuo A."/>
            <person name="Kohler A."/>
            <person name="Daghino S."/>
            <person name="Barry K."/>
            <person name="Choi C."/>
            <person name="Cichocki N."/>
            <person name="Clum A."/>
            <person name="Copeland A."/>
            <person name="Hainaut M."/>
            <person name="Haridas S."/>
            <person name="Labutti K."/>
            <person name="Lindquist E."/>
            <person name="Lipzen A."/>
            <person name="Khouja H.-R."/>
            <person name="Murat C."/>
            <person name="Ohm R."/>
            <person name="Olson A."/>
            <person name="Spatafora J."/>
            <person name="Veneault-Fourrey C."/>
            <person name="Henrissat B."/>
            <person name="Grigoriev I."/>
            <person name="Martin F."/>
            <person name="Perotto S."/>
        </authorList>
    </citation>
    <scope>NUCLEOTIDE SEQUENCE [LARGE SCALE GENOMIC DNA]</scope>
    <source>
        <strain evidence="2 3">F</strain>
    </source>
</reference>
<protein>
    <submittedName>
        <fullName evidence="2">Uncharacterized protein</fullName>
    </submittedName>
</protein>
<dbReference type="Proteomes" id="UP000235786">
    <property type="component" value="Unassembled WGS sequence"/>
</dbReference>
<feature type="transmembrane region" description="Helical" evidence="1">
    <location>
        <begin position="172"/>
        <end position="197"/>
    </location>
</feature>
<proteinExistence type="predicted"/>
<keyword evidence="1" id="KW-0472">Membrane</keyword>
<dbReference type="OrthoDB" id="5428890at2759"/>
<keyword evidence="1" id="KW-1133">Transmembrane helix</keyword>